<comment type="caution">
    <text evidence="1">The sequence shown here is derived from an EMBL/GenBank/DDBJ whole genome shotgun (WGS) entry which is preliminary data.</text>
</comment>
<gene>
    <name evidence="1" type="ORF">I7X43_11810</name>
</gene>
<evidence type="ECO:0000313" key="1">
    <source>
        <dbReference type="EMBL" id="MBH9553528.1"/>
    </source>
</evidence>
<keyword evidence="2" id="KW-1185">Reference proteome</keyword>
<proteinExistence type="predicted"/>
<dbReference type="EMBL" id="JAEDAL010000005">
    <property type="protein sequence ID" value="MBH9553528.1"/>
    <property type="molecule type" value="Genomic_DNA"/>
</dbReference>
<evidence type="ECO:0000313" key="2">
    <source>
        <dbReference type="Proteomes" id="UP000620139"/>
    </source>
</evidence>
<dbReference type="Proteomes" id="UP000620139">
    <property type="component" value="Unassembled WGS sequence"/>
</dbReference>
<reference evidence="1" key="1">
    <citation type="submission" date="2020-12" db="EMBL/GenBank/DDBJ databases">
        <title>The genome sequence of Inhella sp. 4Y17.</title>
        <authorList>
            <person name="Liu Y."/>
        </authorList>
    </citation>
    <scope>NUCLEOTIDE SEQUENCE</scope>
    <source>
        <strain evidence="1">4Y10</strain>
    </source>
</reference>
<organism evidence="1 2">
    <name type="scientific">Inhella gelatinilytica</name>
    <dbReference type="NCBI Taxonomy" id="2795030"/>
    <lineage>
        <taxon>Bacteria</taxon>
        <taxon>Pseudomonadati</taxon>
        <taxon>Pseudomonadota</taxon>
        <taxon>Betaproteobacteria</taxon>
        <taxon>Burkholderiales</taxon>
        <taxon>Sphaerotilaceae</taxon>
        <taxon>Inhella</taxon>
    </lineage>
</organism>
<dbReference type="RefSeq" id="WP_198101139.1">
    <property type="nucleotide sequence ID" value="NZ_JAEDAL010000005.1"/>
</dbReference>
<accession>A0A931IZP4</accession>
<protein>
    <submittedName>
        <fullName evidence="1">Uncharacterized protein</fullName>
    </submittedName>
</protein>
<dbReference type="AlphaFoldDB" id="A0A931IZP4"/>
<sequence>MATNRRWVLIGGLLGAGATWADRGDDGDYQILSARYGTRERNVDVTERLKELARRDRTFVVGNDAFGVDPVPGQRKVLRIFAVGRGGDRRTFEFLERDALDGHQFTGWRTGQDWGRDRDRHWDRDWNRDGRGWDQFDRPRDDAGQYEILGARYGSTRANMDVTDRLRELARSDRRFRVSNELFGHDPDHGTRKQLRIYARDGQGREQTMDYPEGSYVEGALFLGWSTGNWGRGGRPGRPWERDGDAPRGGGYARVRVLEARYGADQRWSDVTREVQHMLNRGGRPEIHNSWLGGDPAPGVRKTLWVRYERDGRTQEIQFQERDELNLP</sequence>
<name>A0A931IZP4_9BURK</name>